<comment type="caution">
    <text evidence="1">The sequence shown here is derived from an EMBL/GenBank/DDBJ whole genome shotgun (WGS) entry which is preliminary data.</text>
</comment>
<dbReference type="Proteomes" id="UP001152531">
    <property type="component" value="Unassembled WGS sequence"/>
</dbReference>
<name>A0ACA9YED5_9ASCO</name>
<protein>
    <submittedName>
        <fullName evidence="1">Uncharacterized protein</fullName>
    </submittedName>
</protein>
<dbReference type="EMBL" id="CALSDN010000014">
    <property type="protein sequence ID" value="CAH6723268.1"/>
    <property type="molecule type" value="Genomic_DNA"/>
</dbReference>
<accession>A0ACA9YED5</accession>
<evidence type="ECO:0000313" key="2">
    <source>
        <dbReference type="Proteomes" id="UP001152531"/>
    </source>
</evidence>
<keyword evidence="2" id="KW-1185">Reference proteome</keyword>
<reference evidence="1" key="1">
    <citation type="submission" date="2022-06" db="EMBL/GenBank/DDBJ databases">
        <authorList>
            <person name="Legras J.-L."/>
            <person name="Devillers H."/>
            <person name="Grondin C."/>
        </authorList>
    </citation>
    <scope>NUCLEOTIDE SEQUENCE</scope>
    <source>
        <strain evidence="1">CLIB 1444</strain>
    </source>
</reference>
<organism evidence="1 2">
    <name type="scientific">[Candida] jaroonii</name>
    <dbReference type="NCBI Taxonomy" id="467808"/>
    <lineage>
        <taxon>Eukaryota</taxon>
        <taxon>Fungi</taxon>
        <taxon>Dikarya</taxon>
        <taxon>Ascomycota</taxon>
        <taxon>Saccharomycotina</taxon>
        <taxon>Pichiomycetes</taxon>
        <taxon>Debaryomycetaceae</taxon>
        <taxon>Yamadazyma</taxon>
    </lineage>
</organism>
<gene>
    <name evidence="1" type="ORF">CLIB1444_14S00320</name>
</gene>
<sequence>MTEQFPISCISCRRKKIKCNKFKPCNQCKKRNIICQFPSTFRNIEINQEENGSSVSSESSGNDEDLSQLINKLKSDNNELLQANYRLTEKNKHLNSSLSKMNVDQSYHYKGDEEGGNSQDDAETYKVSGETSELGKKFYGPQSSSFMIETLKNNSNIYSQYPKNYLDKDNERLEKSLIKKELPKLKPGISNKENSQLIYELVIFFFTNYSSNFYKTFVSKISIVKFLNGYEEIENNKWENDDDLLLLTMILLISVIRLTPVEFIKIFGIEQKNYGNELARLKQNLFVGFEKLRHNLINESILTIQSYILCTEYYFIEQKYEECWSRMFHTCSIAYSIGLHVTGKLKDNELSLINNSILNSDEKEDLPNKEEKEDEKEDILKLRVWFGLRILSDKVCSILGRPNPISIQVNSLVLKYNKNYNNINLNGRNTSILLKIGLSECIRLSNMMLIENFMIDFTMSDLLKLNSKFEVEIEMLENYFQELEMNEKSIPDRSSDKDSDDDNSKELSYDELNQLPLKIAKINIINDLTVFYINKAKLFEPFILKFNKNNNDAILILKNLSNSIINFLKLIYKFLKTFEIKLIKKDINYLKIGKYFRINFPFLNSFIYQGIVIIFTLLNYKFKDFIGLKYNDKFDNLQFLNSLKTELHNLINVDSNFNDKIWSINILYLINKNLEIIDLILKQNNDIYQYQFIPQSPNFAYNEFIYNDTILPQGYISPMQQPQPQVPTNLNPSQGQGPASQEGQGQSQEMFDIDNSFTNSVFNSNDLININLSDPFWITNPDNLPYYLSSPNEEIQKQAEEELKNKSRRVKEEWETTKKPKYD</sequence>
<evidence type="ECO:0000313" key="1">
    <source>
        <dbReference type="EMBL" id="CAH6723268.1"/>
    </source>
</evidence>
<proteinExistence type="predicted"/>